<evidence type="ECO:0000256" key="1">
    <source>
        <dbReference type="ARBA" id="ARBA00008093"/>
    </source>
</evidence>
<dbReference type="EC" id="1.16.3.1" evidence="9"/>
<keyword evidence="5" id="KW-0560">Oxidoreductase</keyword>
<keyword evidence="3" id="KW-0813">Transport</keyword>
<reference evidence="12 13" key="1">
    <citation type="journal article" date="2011" name="Front. Microbiol.">
        <title>Genomic signatures of strain selection and enhancement in Bacillus atrophaeus var. globigii, a historical biowarfare simulant.</title>
        <authorList>
            <person name="Gibbons H.S."/>
            <person name="Broomall S.M."/>
            <person name="McNew L.A."/>
            <person name="Daligault H."/>
            <person name="Chapman C."/>
            <person name="Bruce D."/>
            <person name="Karavis M."/>
            <person name="Krepps M."/>
            <person name="McGregor P.A."/>
            <person name="Hong C."/>
            <person name="Park K.H."/>
            <person name="Akmal A."/>
            <person name="Feldman A."/>
            <person name="Lin J.S."/>
            <person name="Chang W.E."/>
            <person name="Higgs B.W."/>
            <person name="Demirev P."/>
            <person name="Lindquist J."/>
            <person name="Liem A."/>
            <person name="Fochler E."/>
            <person name="Read T.D."/>
            <person name="Tapia R."/>
            <person name="Johnson S."/>
            <person name="Bishop-Lilly K.A."/>
            <person name="Detter C."/>
            <person name="Han C."/>
            <person name="Sozhamannan S."/>
            <person name="Rosenzweig C.N."/>
            <person name="Skowronski E.W."/>
        </authorList>
    </citation>
    <scope>NUCLEOTIDE SEQUENCE [LARGE SCALE GENOMIC DNA]</scope>
    <source>
        <strain evidence="12 13">AIT1</strain>
    </source>
</reference>
<dbReference type="Gene3D" id="1.20.1260.10">
    <property type="match status" value="1"/>
</dbReference>
<evidence type="ECO:0000256" key="5">
    <source>
        <dbReference type="ARBA" id="ARBA00023002"/>
    </source>
</evidence>
<dbReference type="InterPro" id="IPR012347">
    <property type="entry name" value="Ferritin-like"/>
</dbReference>
<comment type="catalytic activity">
    <reaction evidence="8">
        <text>Fe(2+)(in) = Fe(2+)(out)</text>
        <dbReference type="Rhea" id="RHEA:28486"/>
        <dbReference type="ChEBI" id="CHEBI:29033"/>
    </reaction>
</comment>
<keyword evidence="6 9" id="KW-0408">Iron</keyword>
<evidence type="ECO:0000259" key="11">
    <source>
        <dbReference type="PROSITE" id="PS50905"/>
    </source>
</evidence>
<feature type="binding site" evidence="10">
    <location>
        <position position="91"/>
    </location>
    <ligand>
        <name>Fe cation</name>
        <dbReference type="ChEBI" id="CHEBI:24875"/>
        <label>2</label>
    </ligand>
</feature>
<feature type="binding site" evidence="10">
    <location>
        <position position="125"/>
    </location>
    <ligand>
        <name>Fe cation</name>
        <dbReference type="ChEBI" id="CHEBI:24875"/>
        <label>2</label>
    </ligand>
</feature>
<proteinExistence type="inferred from homology"/>
<dbReference type="OrthoDB" id="9800505at2"/>
<comment type="similarity">
    <text evidence="1 9">Belongs to the bacterioferritin family.</text>
</comment>
<dbReference type="EMBL" id="PIPQ01000006">
    <property type="protein sequence ID" value="RUO39384.1"/>
    <property type="molecule type" value="Genomic_DNA"/>
</dbReference>
<dbReference type="GO" id="GO:0008199">
    <property type="term" value="F:ferric iron binding"/>
    <property type="evidence" value="ECO:0007669"/>
    <property type="project" value="InterPro"/>
</dbReference>
<evidence type="ECO:0000256" key="10">
    <source>
        <dbReference type="PIRSR" id="PIRSR002560-1"/>
    </source>
</evidence>
<feature type="binding site" evidence="10">
    <location>
        <position position="43"/>
    </location>
    <ligand>
        <name>Fe cation</name>
        <dbReference type="ChEBI" id="CHEBI:24875"/>
        <label>3</label>
    </ligand>
</feature>
<keyword evidence="13" id="KW-1185">Reference proteome</keyword>
<keyword evidence="7" id="KW-0406">Ion transport</keyword>
<comment type="caution">
    <text evidence="12">The sequence shown here is derived from an EMBL/GenBank/DDBJ whole genome shotgun (WGS) entry which is preliminary data.</text>
</comment>
<evidence type="ECO:0000256" key="6">
    <source>
        <dbReference type="ARBA" id="ARBA00023004"/>
    </source>
</evidence>
<dbReference type="Pfam" id="PF00210">
    <property type="entry name" value="Ferritin"/>
    <property type="match status" value="1"/>
</dbReference>
<evidence type="ECO:0000256" key="9">
    <source>
        <dbReference type="PIRNR" id="PIRNR002560"/>
    </source>
</evidence>
<evidence type="ECO:0000256" key="2">
    <source>
        <dbReference type="ARBA" id="ARBA00022434"/>
    </source>
</evidence>
<dbReference type="PANTHER" id="PTHR30295:SF9">
    <property type="entry name" value="BACTERIOFERRITIN"/>
    <property type="match status" value="1"/>
</dbReference>
<feature type="binding site" evidence="10">
    <location>
        <position position="51"/>
    </location>
    <ligand>
        <name>Fe cation</name>
        <dbReference type="ChEBI" id="CHEBI:24875"/>
        <label>1</label>
    </ligand>
</feature>
<accession>A0A432X036</accession>
<evidence type="ECO:0000313" key="12">
    <source>
        <dbReference type="EMBL" id="RUO39384.1"/>
    </source>
</evidence>
<evidence type="ECO:0000313" key="13">
    <source>
        <dbReference type="Proteomes" id="UP000286976"/>
    </source>
</evidence>
<dbReference type="InterPro" id="IPR009078">
    <property type="entry name" value="Ferritin-like_SF"/>
</dbReference>
<dbReference type="AlphaFoldDB" id="A0A432X036"/>
<dbReference type="CDD" id="cd00907">
    <property type="entry name" value="Bacterioferritin"/>
    <property type="match status" value="1"/>
</dbReference>
<organism evidence="12 13">
    <name type="scientific">Aliidiomarina taiwanensis</name>
    <dbReference type="NCBI Taxonomy" id="946228"/>
    <lineage>
        <taxon>Bacteria</taxon>
        <taxon>Pseudomonadati</taxon>
        <taxon>Pseudomonadota</taxon>
        <taxon>Gammaproteobacteria</taxon>
        <taxon>Alteromonadales</taxon>
        <taxon>Idiomarinaceae</taxon>
        <taxon>Aliidiomarina</taxon>
    </lineage>
</organism>
<dbReference type="InterPro" id="IPR009040">
    <property type="entry name" value="Ferritin-like_diiron"/>
</dbReference>
<evidence type="ECO:0000256" key="4">
    <source>
        <dbReference type="ARBA" id="ARBA00022496"/>
    </source>
</evidence>
<dbReference type="InterPro" id="IPR008331">
    <property type="entry name" value="Ferritin_DPS_dom"/>
</dbReference>
<comment type="function">
    <text evidence="9">Iron-storage protein, whose ferroxidase center binds Fe(2+), oxidizes it using dioxygen to Fe(3+), and participates in the subsequent Fe(3+) oxide mineral core formation within the central cavity of the BFR protein shell.</text>
</comment>
<feature type="binding site" evidence="10">
    <location>
        <position position="47"/>
    </location>
    <ligand>
        <name>Fe cation</name>
        <dbReference type="ChEBI" id="CHEBI:24875"/>
        <label>3</label>
    </ligand>
</feature>
<dbReference type="RefSeq" id="WP_126757884.1">
    <property type="nucleotide sequence ID" value="NZ_PIPQ01000006.1"/>
</dbReference>
<dbReference type="InterPro" id="IPR002024">
    <property type="entry name" value="Bacterioferritin"/>
</dbReference>
<dbReference type="GO" id="GO:0006826">
    <property type="term" value="P:iron ion transport"/>
    <property type="evidence" value="ECO:0007669"/>
    <property type="project" value="UniProtKB-KW"/>
</dbReference>
<evidence type="ECO:0000256" key="7">
    <source>
        <dbReference type="ARBA" id="ARBA00023065"/>
    </source>
</evidence>
<evidence type="ECO:0000256" key="8">
    <source>
        <dbReference type="ARBA" id="ARBA00036243"/>
    </source>
</evidence>
<feature type="domain" description="Ferritin-like diiron" evidence="11">
    <location>
        <begin position="1"/>
        <end position="143"/>
    </location>
</feature>
<keyword evidence="9 10" id="KW-0479">Metal-binding</keyword>
<dbReference type="GO" id="GO:0005829">
    <property type="term" value="C:cytosol"/>
    <property type="evidence" value="ECO:0007669"/>
    <property type="project" value="TreeGrafter"/>
</dbReference>
<dbReference type="GO" id="GO:0020037">
    <property type="term" value="F:heme binding"/>
    <property type="evidence" value="ECO:0007669"/>
    <property type="project" value="TreeGrafter"/>
</dbReference>
<dbReference type="SUPFAM" id="SSF47240">
    <property type="entry name" value="Ferritin-like"/>
    <property type="match status" value="1"/>
</dbReference>
<dbReference type="Proteomes" id="UP000286976">
    <property type="component" value="Unassembled WGS sequence"/>
</dbReference>
<feature type="binding site" evidence="10">
    <location>
        <position position="125"/>
    </location>
    <ligand>
        <name>Fe cation</name>
        <dbReference type="ChEBI" id="CHEBI:24875"/>
        <label>1</label>
    </ligand>
</feature>
<dbReference type="PANTHER" id="PTHR30295">
    <property type="entry name" value="BACTERIOFERRITIN"/>
    <property type="match status" value="1"/>
</dbReference>
<dbReference type="NCBIfam" id="TIGR00754">
    <property type="entry name" value="bfr"/>
    <property type="match status" value="1"/>
</dbReference>
<dbReference type="PIRSF" id="PIRSF002560">
    <property type="entry name" value="Bacterioferritin"/>
    <property type="match status" value="1"/>
</dbReference>
<gene>
    <name evidence="12" type="primary">bfr</name>
    <name evidence="12" type="ORF">CWE15_09685</name>
</gene>
<dbReference type="GO" id="GO:0006879">
    <property type="term" value="P:intracellular iron ion homeostasis"/>
    <property type="evidence" value="ECO:0007669"/>
    <property type="project" value="UniProtKB-KW"/>
</dbReference>
<name>A0A432X036_9GAMM</name>
<dbReference type="GO" id="GO:0004322">
    <property type="term" value="F:ferroxidase activity"/>
    <property type="evidence" value="ECO:0007669"/>
    <property type="project" value="UniProtKB-EC"/>
</dbReference>
<feature type="binding site" evidence="10">
    <location>
        <position position="48"/>
    </location>
    <ligand>
        <name>Fe cation</name>
        <dbReference type="ChEBI" id="CHEBI:24875"/>
        <label>2</label>
    </ligand>
</feature>
<protein>
    <recommendedName>
        <fullName evidence="9">Bacterioferritin</fullName>
        <ecNumber evidence="9">1.16.3.1</ecNumber>
    </recommendedName>
</protein>
<comment type="catalytic activity">
    <reaction evidence="9">
        <text>4 Fe(2+) + O2 + 4 H(+) = 4 Fe(3+) + 2 H2O</text>
        <dbReference type="Rhea" id="RHEA:11148"/>
        <dbReference type="ChEBI" id="CHEBI:15377"/>
        <dbReference type="ChEBI" id="CHEBI:15378"/>
        <dbReference type="ChEBI" id="CHEBI:15379"/>
        <dbReference type="ChEBI" id="CHEBI:29033"/>
        <dbReference type="ChEBI" id="CHEBI:29034"/>
        <dbReference type="EC" id="1.16.3.1"/>
    </reaction>
</comment>
<evidence type="ECO:0000256" key="3">
    <source>
        <dbReference type="ARBA" id="ARBA00022448"/>
    </source>
</evidence>
<sequence length="153" mass="17419">MTAVVSALNDLLKWELTSIDQYTRNAAFYDDWGLTKLHERIAHEADDERAHAQLLIDRIIFLGGKPNMNDQYEVTHADSVAAMLASDLELELNNAKALKKTIALCEAEQDFVTRQMLVGILKDTEEDHAYWLQQQLRLMDTLGLELYLQAQVG</sequence>
<keyword evidence="4" id="KW-0410">Iron transport</keyword>
<feature type="binding site" evidence="10">
    <location>
        <position position="48"/>
    </location>
    <ligand>
        <name>Fe cation</name>
        <dbReference type="ChEBI" id="CHEBI:24875"/>
        <label>1</label>
    </ligand>
</feature>
<dbReference type="PROSITE" id="PS50905">
    <property type="entry name" value="FERRITIN_LIKE"/>
    <property type="match status" value="1"/>
</dbReference>
<keyword evidence="2 9" id="KW-0409">Iron storage</keyword>
<feature type="binding site" evidence="10">
    <location>
        <position position="15"/>
    </location>
    <ligand>
        <name>Fe cation</name>
        <dbReference type="ChEBI" id="CHEBI:24875"/>
        <label>1</label>
    </ligand>
</feature>
<dbReference type="PRINTS" id="PR00601">
    <property type="entry name" value="BACFERRITIN"/>
</dbReference>
<feature type="binding site" evidence="10">
    <location>
        <position position="128"/>
    </location>
    <ligand>
        <name>Fe cation</name>
        <dbReference type="ChEBI" id="CHEBI:24875"/>
        <label>2</label>
    </ligand>
</feature>